<gene>
    <name evidence="1" type="ORF">MJB10_08590</name>
</gene>
<name>A0AA96LWV4_9BACL</name>
<dbReference type="RefSeq" id="WP_314803524.1">
    <property type="nucleotide sequence ID" value="NZ_CP130319.1"/>
</dbReference>
<dbReference type="Proteomes" id="UP001304650">
    <property type="component" value="Chromosome"/>
</dbReference>
<dbReference type="CDD" id="cd15482">
    <property type="entry name" value="Sialidase_non-viral"/>
    <property type="match status" value="2"/>
</dbReference>
<reference evidence="1" key="1">
    <citation type="submission" date="2022-02" db="EMBL/GenBank/DDBJ databases">
        <title>Paenibacillus sp. MBLB1832 Whole Genome Shotgun Sequencing.</title>
        <authorList>
            <person name="Hwang C.Y."/>
            <person name="Cho E.-S."/>
            <person name="Seo M.-J."/>
        </authorList>
    </citation>
    <scope>NUCLEOTIDE SEQUENCE</scope>
    <source>
        <strain evidence="1">MBLB1832</strain>
    </source>
</reference>
<protein>
    <recommendedName>
        <fullName evidence="3">Sortilin N-terminal domain-containing protein</fullName>
    </recommendedName>
</protein>
<dbReference type="AlphaFoldDB" id="A0AA96LWV4"/>
<keyword evidence="2" id="KW-1185">Reference proteome</keyword>
<dbReference type="PANTHER" id="PTHR43739:SF5">
    <property type="entry name" value="EXO-ALPHA-SIALIDASE"/>
    <property type="match status" value="1"/>
</dbReference>
<accession>A0AA96LWV4</accession>
<sequence>MISQNDANIRYKWAQSRVGGGGYITGLLQHPDLPGMLFARCDVAGVLVSRDGGESFEAINHGMSESSHHSVESFATSPHDSNVWFRCSGEARDRRTFGFIHKSTDGGFTWRLVTREPDYIGNGNHRYFGEMIAVDPNDPNNVVAASFSMGLFRSEDLGETWHSVGLKGEPFKAVAFHPDLPGKVYAGTMTEMAHLDYLNPQFSPRKHGGRLYVSEDHGATWSLLYEREDIAFADLAFSRGLMLVAGGETGIWRSTDGGLSFEKASAGLPLPAVCSNIAADPFQPGTFYTGICRWPDQVHIPVIPLYVTRDDGESWHLLRDYDPDNFSQYPFAQGDIRPIGWAIAKLKPDVHVPGRLYMCNWYGVSVSEDGGRTWSGNRFQGIENICIEAIAADPLDPDTFYYAPADKQIEMTRDNGRSYKEFVYIHSAHTYFCSTAIAPSRHRKGLVVYGVSNSHARQSAIYRTEDSGLMAEAVWELPQGCFVQALRDDPFDFSVFYAAVDGKQGGGAGLYRSNDEGLTWQELRSPYPPHVETVPHRRDLVEREILSVVFYQEKNVCGSNQLLYVSPHSRSTFYVGEWTEGIFVTRDGGASWTKISDQLPFLASPSSILVNLNGDDQRPGVLYAGFIREGLWRTEDDGRTWTKLYPLGDGAYNASALAVGGVTPDELYMACEPLAWSPCPSSVLYSPDRGRSWSEIYDESLGAIRWKGIAVNRKTGTVQAVSCGNGAFYAERCI</sequence>
<dbReference type="GO" id="GO:0010411">
    <property type="term" value="P:xyloglucan metabolic process"/>
    <property type="evidence" value="ECO:0007669"/>
    <property type="project" value="TreeGrafter"/>
</dbReference>
<evidence type="ECO:0000313" key="2">
    <source>
        <dbReference type="Proteomes" id="UP001304650"/>
    </source>
</evidence>
<dbReference type="Gene3D" id="2.130.10.10">
    <property type="entry name" value="YVTN repeat-like/Quinoprotein amine dehydrogenase"/>
    <property type="match status" value="3"/>
</dbReference>
<dbReference type="SUPFAM" id="SSF50939">
    <property type="entry name" value="Sialidases"/>
    <property type="match status" value="2"/>
</dbReference>
<evidence type="ECO:0000313" key="1">
    <source>
        <dbReference type="EMBL" id="WNR46135.1"/>
    </source>
</evidence>
<evidence type="ECO:0008006" key="3">
    <source>
        <dbReference type="Google" id="ProtNLM"/>
    </source>
</evidence>
<dbReference type="InterPro" id="IPR036278">
    <property type="entry name" value="Sialidase_sf"/>
</dbReference>
<dbReference type="InterPro" id="IPR015943">
    <property type="entry name" value="WD40/YVTN_repeat-like_dom_sf"/>
</dbReference>
<dbReference type="KEGG" id="proo:MJB10_08590"/>
<dbReference type="SUPFAM" id="SSF110296">
    <property type="entry name" value="Oligoxyloglucan reducing end-specific cellobiohydrolase"/>
    <property type="match status" value="1"/>
</dbReference>
<dbReference type="PANTHER" id="PTHR43739">
    <property type="entry name" value="XYLOGLUCANASE (EUROFUNG)"/>
    <property type="match status" value="1"/>
</dbReference>
<dbReference type="EMBL" id="CP130319">
    <property type="protein sequence ID" value="WNR46135.1"/>
    <property type="molecule type" value="Genomic_DNA"/>
</dbReference>
<dbReference type="InterPro" id="IPR052025">
    <property type="entry name" value="Xyloglucanase_GH74"/>
</dbReference>
<proteinExistence type="predicted"/>
<organism evidence="1 2">
    <name type="scientific">Paenibacillus roseopurpureus</name>
    <dbReference type="NCBI Taxonomy" id="2918901"/>
    <lineage>
        <taxon>Bacteria</taxon>
        <taxon>Bacillati</taxon>
        <taxon>Bacillota</taxon>
        <taxon>Bacilli</taxon>
        <taxon>Bacillales</taxon>
        <taxon>Paenibacillaceae</taxon>
        <taxon>Paenibacillus</taxon>
    </lineage>
</organism>